<proteinExistence type="predicted"/>
<dbReference type="Proteomes" id="UP000054567">
    <property type="component" value="Unassembled WGS sequence"/>
</dbReference>
<evidence type="ECO:0000256" key="1">
    <source>
        <dbReference type="SAM" id="MobiDB-lite"/>
    </source>
</evidence>
<evidence type="ECO:0000313" key="2">
    <source>
        <dbReference type="EMBL" id="KMM72596.1"/>
    </source>
</evidence>
<reference evidence="3" key="3">
    <citation type="journal article" date="2010" name="Genome Res.">
        <title>Population genomic sequencing of Coccidioides fungi reveals recent hybridization and transposon control.</title>
        <authorList>
            <person name="Neafsey D.E."/>
            <person name="Barker B.M."/>
            <person name="Sharpton T.J."/>
            <person name="Stajich J.E."/>
            <person name="Park D.J."/>
            <person name="Whiston E."/>
            <person name="Hung C.-Y."/>
            <person name="McMahan C."/>
            <person name="White J."/>
            <person name="Sykes S."/>
            <person name="Heiman D."/>
            <person name="Young S."/>
            <person name="Zeng Q."/>
            <person name="Abouelleil A."/>
            <person name="Aftuck L."/>
            <person name="Bessette D."/>
            <person name="Brown A."/>
            <person name="FitzGerald M."/>
            <person name="Lui A."/>
            <person name="Macdonald J.P."/>
            <person name="Priest M."/>
            <person name="Orbach M.J."/>
            <person name="Galgiani J.N."/>
            <person name="Kirkland T.N."/>
            <person name="Cole G.T."/>
            <person name="Birren B.W."/>
            <person name="Henn M.R."/>
            <person name="Taylor J.W."/>
            <person name="Rounsley S.D."/>
        </authorList>
    </citation>
    <scope>NUCLEOTIDE SEQUENCE [LARGE SCALE GENOMIC DNA]</scope>
    <source>
        <strain evidence="3">RMSCC 3488</strain>
    </source>
</reference>
<organism evidence="2 3">
    <name type="scientific">Coccidioides posadasii RMSCC 3488</name>
    <dbReference type="NCBI Taxonomy" id="454284"/>
    <lineage>
        <taxon>Eukaryota</taxon>
        <taxon>Fungi</taxon>
        <taxon>Dikarya</taxon>
        <taxon>Ascomycota</taxon>
        <taxon>Pezizomycotina</taxon>
        <taxon>Eurotiomycetes</taxon>
        <taxon>Eurotiomycetidae</taxon>
        <taxon>Onygenales</taxon>
        <taxon>Onygenaceae</taxon>
        <taxon>Coccidioides</taxon>
    </lineage>
</organism>
<gene>
    <name evidence="2" type="ORF">CPAG_08890</name>
</gene>
<accession>A0A0J6FHI8</accession>
<name>A0A0J6FHI8_COCPO</name>
<dbReference type="AlphaFoldDB" id="A0A0J6FHI8"/>
<feature type="compositionally biased region" description="Polar residues" evidence="1">
    <location>
        <begin position="124"/>
        <end position="140"/>
    </location>
</feature>
<feature type="compositionally biased region" description="Polar residues" evidence="1">
    <location>
        <begin position="148"/>
        <end position="160"/>
    </location>
</feature>
<feature type="region of interest" description="Disordered" evidence="1">
    <location>
        <begin position="122"/>
        <end position="160"/>
    </location>
</feature>
<evidence type="ECO:0000313" key="3">
    <source>
        <dbReference type="Proteomes" id="UP000054567"/>
    </source>
</evidence>
<protein>
    <submittedName>
        <fullName evidence="2">Uncharacterized protein</fullName>
    </submittedName>
</protein>
<sequence length="160" mass="17771">MPPPSISLFPIMFSSSVPNPRSELAGGLEGHGIVTSMIVLESDINMTFQFLSNQKKRESRFGFSPLSSSMADRIRALILKYRQTLSTHEYKMSKEWTRHSSVRWMLSMSHLGWDEAPLEKDAFLSTNGSDPSPQSRSHNGIPTAVTAKMSSDWSSSTAMG</sequence>
<dbReference type="VEuPathDB" id="FungiDB:CPAG_08890"/>
<reference evidence="2 3" key="1">
    <citation type="submission" date="2007-06" db="EMBL/GenBank/DDBJ databases">
        <title>The Genome Sequence of Coccidioides posadasii RMSCC_3488.</title>
        <authorList>
            <consortium name="Coccidioides Genome Resources Consortium"/>
            <consortium name="The Broad Institute Genome Sequencing Platform"/>
            <person name="Henn M.R."/>
            <person name="Sykes S."/>
            <person name="Young S."/>
            <person name="Jaffe D."/>
            <person name="Berlin A."/>
            <person name="Alvarez P."/>
            <person name="Butler J."/>
            <person name="Gnerre S."/>
            <person name="Grabherr M."/>
            <person name="Mauceli E."/>
            <person name="Brockman W."/>
            <person name="Kodira C."/>
            <person name="Alvarado L."/>
            <person name="Zeng Q."/>
            <person name="Crawford M."/>
            <person name="Antoine C."/>
            <person name="Devon K."/>
            <person name="Galgiani J."/>
            <person name="Orsborn K."/>
            <person name="Lewis M.L."/>
            <person name="Nusbaum C."/>
            <person name="Galagan J."/>
            <person name="Birren B."/>
        </authorList>
    </citation>
    <scope>NUCLEOTIDE SEQUENCE [LARGE SCALE GENOMIC DNA]</scope>
    <source>
        <strain evidence="2 3">RMSCC 3488</strain>
    </source>
</reference>
<reference evidence="3" key="2">
    <citation type="journal article" date="2009" name="Genome Res.">
        <title>Comparative genomic analyses of the human fungal pathogens Coccidioides and their relatives.</title>
        <authorList>
            <person name="Sharpton T.J."/>
            <person name="Stajich J.E."/>
            <person name="Rounsley S.D."/>
            <person name="Gardner M.J."/>
            <person name="Wortman J.R."/>
            <person name="Jordar V.S."/>
            <person name="Maiti R."/>
            <person name="Kodira C.D."/>
            <person name="Neafsey D.E."/>
            <person name="Zeng Q."/>
            <person name="Hung C.-Y."/>
            <person name="McMahan C."/>
            <person name="Muszewska A."/>
            <person name="Grynberg M."/>
            <person name="Mandel M.A."/>
            <person name="Kellner E.M."/>
            <person name="Barker B.M."/>
            <person name="Galgiani J.N."/>
            <person name="Orbach M.J."/>
            <person name="Kirkland T.N."/>
            <person name="Cole G.T."/>
            <person name="Henn M.R."/>
            <person name="Birren B.W."/>
            <person name="Taylor J.W."/>
        </authorList>
    </citation>
    <scope>NUCLEOTIDE SEQUENCE [LARGE SCALE GENOMIC DNA]</scope>
    <source>
        <strain evidence="3">RMSCC 3488</strain>
    </source>
</reference>
<dbReference type="EMBL" id="DS268114">
    <property type="protein sequence ID" value="KMM72596.1"/>
    <property type="molecule type" value="Genomic_DNA"/>
</dbReference>